<dbReference type="Proteomes" id="UP000827284">
    <property type="component" value="Unassembled WGS sequence"/>
</dbReference>
<organism evidence="1 2">
    <name type="scientific">Entomortierella parvispora</name>
    <dbReference type="NCBI Taxonomy" id="205924"/>
    <lineage>
        <taxon>Eukaryota</taxon>
        <taxon>Fungi</taxon>
        <taxon>Fungi incertae sedis</taxon>
        <taxon>Mucoromycota</taxon>
        <taxon>Mortierellomycotina</taxon>
        <taxon>Mortierellomycetes</taxon>
        <taxon>Mortierellales</taxon>
        <taxon>Mortierellaceae</taxon>
        <taxon>Entomortierella</taxon>
    </lineage>
</organism>
<dbReference type="OrthoDB" id="2405020at2759"/>
<dbReference type="EMBL" id="BQFW01000005">
    <property type="protein sequence ID" value="GJJ71357.1"/>
    <property type="molecule type" value="Genomic_DNA"/>
</dbReference>
<reference evidence="1" key="2">
    <citation type="journal article" date="2022" name="Microbiol. Resour. Announc.">
        <title>Whole-Genome Sequence of Entomortierella parvispora E1425, a Mucoromycotan Fungus Associated with Burkholderiaceae-Related Endosymbiotic Bacteria.</title>
        <authorList>
            <person name="Herlambang A."/>
            <person name="Guo Y."/>
            <person name="Takashima Y."/>
            <person name="Narisawa K."/>
            <person name="Ohta H."/>
            <person name="Nishizawa T."/>
        </authorList>
    </citation>
    <scope>NUCLEOTIDE SEQUENCE</scope>
    <source>
        <strain evidence="1">E1425</strain>
    </source>
</reference>
<protein>
    <submittedName>
        <fullName evidence="1">Uncharacterized protein</fullName>
    </submittedName>
</protein>
<dbReference type="AlphaFoldDB" id="A0A9P3H7W1"/>
<proteinExistence type="predicted"/>
<sequence>MSTLSVLERFLLLPELAEYLSGYLSIKDIGRLSVASKHIQWSIAPSFWRNYVLDKPDDDVHRFPSPSPGLSQNLELVRSIEFRTLHTGIWDILLDPHLKIQAGIRTVAGELPVPAPLTSLIYTGLRHNGGTRPVLTDEEFDKFFLLLKRTPTLETLCLPSDLLEEIEKFIPILAQMPHLKSITLVEGTRGPMENSRAFAFLGACLSFQDLKVLRCSFRTFRGDDVGNGEERQMFDWILGAIKIHKKEGHFPLGLHELELPAYQDRYPESFLVPFYTSGFPSLEVFHVPYIRSSYNVRLETALQNHVPKLRDVQMPAVGLRHEIQEASTLFTSVKCCSRGENERKAGNGCRSIETMFMGWCSGDTWIFYCRNTLESFIMSSTPDIWTHNVQQILSICPRLKTMKISGTDNDGFLLDVEDFPVYDEAGDEKAARDLATDPRRLIYGNVTFGNFVCKGMKTLSLVSGSTWKTDPMRNRGFYTQLGQLKELEELTYGYELAYGYNAKLDRARPALPDLTLDSQAGGRLDELRGLKKLRVLHIQGRRTHHSIGQAEVEWMEREWPLLEKVILSPKDEDKQPSAESGHWKWLMSKRHRLTVQDQ</sequence>
<evidence type="ECO:0000313" key="1">
    <source>
        <dbReference type="EMBL" id="GJJ71357.1"/>
    </source>
</evidence>
<keyword evidence="2" id="KW-1185">Reference proteome</keyword>
<dbReference type="SUPFAM" id="SSF52047">
    <property type="entry name" value="RNI-like"/>
    <property type="match status" value="1"/>
</dbReference>
<reference evidence="1" key="1">
    <citation type="submission" date="2021-11" db="EMBL/GenBank/DDBJ databases">
        <authorList>
            <person name="Herlambang A."/>
            <person name="Guo Y."/>
            <person name="Takashima Y."/>
            <person name="Nishizawa T."/>
        </authorList>
    </citation>
    <scope>NUCLEOTIDE SEQUENCE</scope>
    <source>
        <strain evidence="1">E1425</strain>
    </source>
</reference>
<comment type="caution">
    <text evidence="1">The sequence shown here is derived from an EMBL/GenBank/DDBJ whole genome shotgun (WGS) entry which is preliminary data.</text>
</comment>
<name>A0A9P3H7W1_9FUNG</name>
<gene>
    <name evidence="1" type="ORF">EMPS_03707</name>
</gene>
<accession>A0A9P3H7W1</accession>
<evidence type="ECO:0000313" key="2">
    <source>
        <dbReference type="Proteomes" id="UP000827284"/>
    </source>
</evidence>